<sequence length="398" mass="44496">MNRLKFTLGVKKIVLLCCLAGSFTGAYAQDLTEIKFTVTEDKEWTNLFARNNGWFGGDGIYTIPLNGVEAGKPEAKKTLFIFSDSMIGNIKNNKMEPGAKMIHNSVAILKGGKPIAENLTFYWKKDEKGGAETIFIPKTPLTGPTDYYWLGDGFVNQEQNNAIYIFGYRVKQVSDGAFGFSEVGNTLIKITENEKPPYSNFEQKDTPFYLSSSETGKEMGSFGAGIFVNTAKAGAPNPDGYIYVYGVKGMAKKMLAARVKPKEFDDYAKWRFWDGATWNTDIKKAEAITDQVSNELSVSVLPDGRYALIFQQSGMGRMVGMRLGKSPIGPFGPIIKLWDTSDALNKKSYFSYNAKAHPSLSEKGELLISYNVNSFDFFKDLETEPHLYRPRFIKIKFN</sequence>
<organism evidence="3 4">
    <name type="scientific">Pedobacter ginsengisoli</name>
    <dbReference type="NCBI Taxonomy" id="363852"/>
    <lineage>
        <taxon>Bacteria</taxon>
        <taxon>Pseudomonadati</taxon>
        <taxon>Bacteroidota</taxon>
        <taxon>Sphingobacteriia</taxon>
        <taxon>Sphingobacteriales</taxon>
        <taxon>Sphingobacteriaceae</taxon>
        <taxon>Pedobacter</taxon>
    </lineage>
</organism>
<dbReference type="Pfam" id="PF13810">
    <property type="entry name" value="DUF4185"/>
    <property type="match status" value="1"/>
</dbReference>
<evidence type="ECO:0000313" key="3">
    <source>
        <dbReference type="EMBL" id="ATP57749.1"/>
    </source>
</evidence>
<name>A0A2D1U816_9SPHI</name>
<dbReference type="KEGG" id="pgs:CPT03_15395"/>
<dbReference type="RefSeq" id="WP_099439662.1">
    <property type="nucleotide sequence ID" value="NZ_CP024091.1"/>
</dbReference>
<protein>
    <recommendedName>
        <fullName evidence="2">DUF4185 domain-containing protein</fullName>
    </recommendedName>
</protein>
<gene>
    <name evidence="3" type="ORF">CPT03_15395</name>
</gene>
<dbReference type="OrthoDB" id="9765957at2"/>
<feature type="domain" description="DUF4185" evidence="2">
    <location>
        <begin position="229"/>
        <end position="337"/>
    </location>
</feature>
<evidence type="ECO:0000259" key="2">
    <source>
        <dbReference type="Pfam" id="PF13810"/>
    </source>
</evidence>
<dbReference type="Proteomes" id="UP000223749">
    <property type="component" value="Chromosome"/>
</dbReference>
<dbReference type="AlphaFoldDB" id="A0A2D1U816"/>
<dbReference type="EMBL" id="CP024091">
    <property type="protein sequence ID" value="ATP57749.1"/>
    <property type="molecule type" value="Genomic_DNA"/>
</dbReference>
<accession>A0A2D1U816</accession>
<dbReference type="InterPro" id="IPR025442">
    <property type="entry name" value="DUF4185"/>
</dbReference>
<proteinExistence type="predicted"/>
<keyword evidence="4" id="KW-1185">Reference proteome</keyword>
<evidence type="ECO:0000256" key="1">
    <source>
        <dbReference type="SAM" id="SignalP"/>
    </source>
</evidence>
<keyword evidence="1" id="KW-0732">Signal</keyword>
<feature type="chain" id="PRO_5013682536" description="DUF4185 domain-containing protein" evidence="1">
    <location>
        <begin position="29"/>
        <end position="398"/>
    </location>
</feature>
<feature type="signal peptide" evidence="1">
    <location>
        <begin position="1"/>
        <end position="28"/>
    </location>
</feature>
<evidence type="ECO:0000313" key="4">
    <source>
        <dbReference type="Proteomes" id="UP000223749"/>
    </source>
</evidence>
<reference evidence="3 4" key="1">
    <citation type="submission" date="2017-10" db="EMBL/GenBank/DDBJ databases">
        <title>Whole genome of Pedobacter ginsengisoli T01R-27 isolated from tomato rhizosphere.</title>
        <authorList>
            <person name="Weon H.-Y."/>
            <person name="Lee S.A."/>
            <person name="Sang M.K."/>
            <person name="Song J."/>
        </authorList>
    </citation>
    <scope>NUCLEOTIDE SEQUENCE [LARGE SCALE GENOMIC DNA]</scope>
    <source>
        <strain evidence="3 4">T01R-27</strain>
    </source>
</reference>